<dbReference type="InterPro" id="IPR013087">
    <property type="entry name" value="Znf_C2H2_type"/>
</dbReference>
<keyword evidence="2" id="KW-0539">Nucleus</keyword>
<accession>A0A158PNJ1</accession>
<dbReference type="PANTHER" id="PTHR22812">
    <property type="entry name" value="CHROMOBOX PROTEIN"/>
    <property type="match status" value="1"/>
</dbReference>
<keyword evidence="3" id="KW-0479">Metal-binding</keyword>
<evidence type="ECO:0000259" key="5">
    <source>
        <dbReference type="PROSITE" id="PS50013"/>
    </source>
</evidence>
<evidence type="ECO:0000313" key="8">
    <source>
        <dbReference type="Proteomes" id="UP000267096"/>
    </source>
</evidence>
<evidence type="ECO:0000256" key="1">
    <source>
        <dbReference type="ARBA" id="ARBA00004123"/>
    </source>
</evidence>
<proteinExistence type="predicted"/>
<feature type="region of interest" description="Disordered" evidence="4">
    <location>
        <begin position="187"/>
        <end position="233"/>
    </location>
</feature>
<dbReference type="SUPFAM" id="SSF54160">
    <property type="entry name" value="Chromo domain-like"/>
    <property type="match status" value="1"/>
</dbReference>
<dbReference type="InterPro" id="IPR017984">
    <property type="entry name" value="Chromo_dom_subgr"/>
</dbReference>
<dbReference type="PRINTS" id="PR00504">
    <property type="entry name" value="CHROMODOMAIN"/>
</dbReference>
<dbReference type="Pfam" id="PF00385">
    <property type="entry name" value="Chromo"/>
    <property type="match status" value="1"/>
</dbReference>
<dbReference type="OrthoDB" id="433924at2759"/>
<keyword evidence="3" id="KW-0862">Zinc</keyword>
<dbReference type="Proteomes" id="UP000267096">
    <property type="component" value="Unassembled WGS sequence"/>
</dbReference>
<dbReference type="WBParaSite" id="ASIM_0001215901-mRNA-1">
    <property type="protein sequence ID" value="ASIM_0001215901-mRNA-1"/>
    <property type="gene ID" value="ASIM_0001215901"/>
</dbReference>
<protein>
    <submittedName>
        <fullName evidence="9">Chromo domain-containing protein</fullName>
    </submittedName>
</protein>
<feature type="compositionally biased region" description="Polar residues" evidence="4">
    <location>
        <begin position="316"/>
        <end position="332"/>
    </location>
</feature>
<dbReference type="InterPro" id="IPR016197">
    <property type="entry name" value="Chromo-like_dom_sf"/>
</dbReference>
<feature type="domain" description="C2H2-type" evidence="6">
    <location>
        <begin position="66"/>
        <end position="94"/>
    </location>
</feature>
<dbReference type="PROSITE" id="PS00598">
    <property type="entry name" value="CHROMO_1"/>
    <property type="match status" value="1"/>
</dbReference>
<organism evidence="9">
    <name type="scientific">Anisakis simplex</name>
    <name type="common">Herring worm</name>
    <dbReference type="NCBI Taxonomy" id="6269"/>
    <lineage>
        <taxon>Eukaryota</taxon>
        <taxon>Metazoa</taxon>
        <taxon>Ecdysozoa</taxon>
        <taxon>Nematoda</taxon>
        <taxon>Chromadorea</taxon>
        <taxon>Rhabditida</taxon>
        <taxon>Spirurina</taxon>
        <taxon>Ascaridomorpha</taxon>
        <taxon>Ascaridoidea</taxon>
        <taxon>Anisakidae</taxon>
        <taxon>Anisakis</taxon>
        <taxon>Anisakis simplex complex</taxon>
    </lineage>
</organism>
<keyword evidence="3" id="KW-0863">Zinc-finger</keyword>
<dbReference type="InterPro" id="IPR000953">
    <property type="entry name" value="Chromo/chromo_shadow_dom"/>
</dbReference>
<evidence type="ECO:0000313" key="9">
    <source>
        <dbReference type="WBParaSite" id="ASIM_0001215901-mRNA-1"/>
    </source>
</evidence>
<evidence type="ECO:0000256" key="2">
    <source>
        <dbReference type="ARBA" id="ARBA00023242"/>
    </source>
</evidence>
<dbReference type="AlphaFoldDB" id="A0A158PNJ1"/>
<feature type="compositionally biased region" description="Low complexity" evidence="4">
    <location>
        <begin position="272"/>
        <end position="290"/>
    </location>
</feature>
<evidence type="ECO:0000313" key="7">
    <source>
        <dbReference type="EMBL" id="VDK45472.1"/>
    </source>
</evidence>
<feature type="region of interest" description="Disordered" evidence="4">
    <location>
        <begin position="437"/>
        <end position="508"/>
    </location>
</feature>
<feature type="domain" description="Chromo" evidence="5">
    <location>
        <begin position="353"/>
        <end position="415"/>
    </location>
</feature>
<feature type="region of interest" description="Disordered" evidence="4">
    <location>
        <begin position="245"/>
        <end position="346"/>
    </location>
</feature>
<dbReference type="SMART" id="SM00298">
    <property type="entry name" value="CHROMO"/>
    <property type="match status" value="1"/>
</dbReference>
<dbReference type="PROSITE" id="PS50013">
    <property type="entry name" value="CHROMO_2"/>
    <property type="match status" value="1"/>
</dbReference>
<evidence type="ECO:0000259" key="6">
    <source>
        <dbReference type="PROSITE" id="PS50157"/>
    </source>
</evidence>
<feature type="compositionally biased region" description="Basic and acidic residues" evidence="4">
    <location>
        <begin position="255"/>
        <end position="265"/>
    </location>
</feature>
<feature type="compositionally biased region" description="Polar residues" evidence="4">
    <location>
        <begin position="437"/>
        <end position="493"/>
    </location>
</feature>
<dbReference type="PROSITE" id="PS00028">
    <property type="entry name" value="ZINC_FINGER_C2H2_1"/>
    <property type="match status" value="1"/>
</dbReference>
<dbReference type="GO" id="GO:0008270">
    <property type="term" value="F:zinc ion binding"/>
    <property type="evidence" value="ECO:0007669"/>
    <property type="project" value="UniProtKB-KW"/>
</dbReference>
<dbReference type="CDD" id="cd00024">
    <property type="entry name" value="CD_CSD"/>
    <property type="match status" value="1"/>
</dbReference>
<dbReference type="InterPro" id="IPR023780">
    <property type="entry name" value="Chromo_domain"/>
</dbReference>
<name>A0A158PNJ1_ANISI</name>
<reference evidence="7 8" key="2">
    <citation type="submission" date="2018-11" db="EMBL/GenBank/DDBJ databases">
        <authorList>
            <consortium name="Pathogen Informatics"/>
        </authorList>
    </citation>
    <scope>NUCLEOTIDE SEQUENCE [LARGE SCALE GENOMIC DNA]</scope>
</reference>
<dbReference type="InterPro" id="IPR051219">
    <property type="entry name" value="Heterochromatin_chromo-domain"/>
</dbReference>
<reference evidence="9" key="1">
    <citation type="submission" date="2016-04" db="UniProtKB">
        <authorList>
            <consortium name="WormBaseParasite"/>
        </authorList>
    </citation>
    <scope>IDENTIFICATION</scope>
</reference>
<feature type="compositionally biased region" description="Polar residues" evidence="4">
    <location>
        <begin position="292"/>
        <end position="309"/>
    </location>
</feature>
<feature type="compositionally biased region" description="Polar residues" evidence="4">
    <location>
        <begin position="203"/>
        <end position="233"/>
    </location>
</feature>
<feature type="compositionally biased region" description="Polar residues" evidence="4">
    <location>
        <begin position="245"/>
        <end position="254"/>
    </location>
</feature>
<evidence type="ECO:0000256" key="3">
    <source>
        <dbReference type="PROSITE-ProRule" id="PRU00042"/>
    </source>
</evidence>
<keyword evidence="8" id="KW-1185">Reference proteome</keyword>
<comment type="subcellular location">
    <subcellularLocation>
        <location evidence="1">Nucleus</location>
    </subcellularLocation>
</comment>
<sequence>MNRRVKKRSAPLSPPPTKVPYHSPASSNDLRKQLQQQVQHYQQRQQHLTSMRIFPQNLSKQVPQQIMCPDCASKFTTLRELISHARSLHSAPNKQFQIRNECLSGAEFKKWMSTKRCDLIGPVVLLNRQADVTDYRCSFVPLRKSNPVGGNGTADNCRPVCTAFLTTTTLSNGFVQTEYCIDHLGHDRQQPNTSHSSSHSYSPTISDRSKSVTPKQQLDSSASKTVENSPLSKANSKVLAASLLQSAPTVSSKQPRIEPESEQQRHSATPISTRSSPRRTPVSSVTSPRRASVSSMGSPRRTPVTSVTSPRRESVKSTPISAKQLDEQTLITLPQEDDKKSTTENNGMEMDEFLVEKITDKRISDGVLHYRVKWKGYENDSDDTWEPLDNLVGGDAMSLITEFERSLNKVTGDDNDDNNNNNDDASTAKTAQISEIPNASPSAHSQEISQQQTSSPRKSTNSRKNSAQSNISNTSQMMDSPSVTKMGSPNKQAVTVEDVDESAKKERLKQVDEMAVPTVRSATRQPGIYGIHEGHKISKVVGLWAGHMTEKNLIAIVQYDDSSYELIPTNILIDFAPKMLLKYYESRLKFD</sequence>
<gene>
    <name evidence="7" type="ORF">ASIM_LOCUS11625</name>
</gene>
<dbReference type="GO" id="GO:0005634">
    <property type="term" value="C:nucleus"/>
    <property type="evidence" value="ECO:0007669"/>
    <property type="project" value="UniProtKB-SubCell"/>
</dbReference>
<dbReference type="PROSITE" id="PS50157">
    <property type="entry name" value="ZINC_FINGER_C2H2_2"/>
    <property type="match status" value="1"/>
</dbReference>
<feature type="region of interest" description="Disordered" evidence="4">
    <location>
        <begin position="1"/>
        <end position="29"/>
    </location>
</feature>
<dbReference type="InterPro" id="IPR023779">
    <property type="entry name" value="Chromodomain_CS"/>
</dbReference>
<evidence type="ECO:0000256" key="4">
    <source>
        <dbReference type="SAM" id="MobiDB-lite"/>
    </source>
</evidence>
<dbReference type="Gene3D" id="2.40.50.40">
    <property type="match status" value="1"/>
</dbReference>
<dbReference type="EMBL" id="UYRR01031088">
    <property type="protein sequence ID" value="VDK45472.1"/>
    <property type="molecule type" value="Genomic_DNA"/>
</dbReference>